<feature type="domain" description="GST N-terminal" evidence="2">
    <location>
        <begin position="1"/>
        <end position="80"/>
    </location>
</feature>
<reference evidence="4 5" key="1">
    <citation type="submission" date="2020-08" db="EMBL/GenBank/DDBJ databases">
        <title>Genomic Encyclopedia of Type Strains, Phase IV (KMG-IV): sequencing the most valuable type-strain genomes for metagenomic binning, comparative biology and taxonomic classification.</title>
        <authorList>
            <person name="Goeker M."/>
        </authorList>
    </citation>
    <scope>NUCLEOTIDE SEQUENCE [LARGE SCALE GENOMIC DNA]</scope>
    <source>
        <strain evidence="4 5">DSM 26385</strain>
    </source>
</reference>
<dbReference type="RefSeq" id="WP_183794001.1">
    <property type="nucleotide sequence ID" value="NZ_JACIDU010000015.1"/>
</dbReference>
<feature type="domain" description="GST C-terminal" evidence="3">
    <location>
        <begin position="86"/>
        <end position="206"/>
    </location>
</feature>
<dbReference type="Pfam" id="PF02798">
    <property type="entry name" value="GST_N"/>
    <property type="match status" value="1"/>
</dbReference>
<evidence type="ECO:0000259" key="2">
    <source>
        <dbReference type="PROSITE" id="PS50404"/>
    </source>
</evidence>
<dbReference type="InterPro" id="IPR004046">
    <property type="entry name" value="GST_C"/>
</dbReference>
<evidence type="ECO:0000313" key="5">
    <source>
        <dbReference type="Proteomes" id="UP000584824"/>
    </source>
</evidence>
<dbReference type="Proteomes" id="UP000584824">
    <property type="component" value="Unassembled WGS sequence"/>
</dbReference>
<keyword evidence="4" id="KW-0808">Transferase</keyword>
<gene>
    <name evidence="4" type="ORF">GGQ66_003520</name>
</gene>
<dbReference type="EMBL" id="JACIDU010000015">
    <property type="protein sequence ID" value="MBB4104938.1"/>
    <property type="molecule type" value="Genomic_DNA"/>
</dbReference>
<comment type="similarity">
    <text evidence="1">Belongs to the GST superfamily.</text>
</comment>
<proteinExistence type="inferred from homology"/>
<dbReference type="PROSITE" id="PS50405">
    <property type="entry name" value="GST_CTER"/>
    <property type="match status" value="1"/>
</dbReference>
<accession>A0A7W6K4D1</accession>
<organism evidence="4 5">
    <name type="scientific">Allorhizobium borbori</name>
    <dbReference type="NCBI Taxonomy" id="485907"/>
    <lineage>
        <taxon>Bacteria</taxon>
        <taxon>Pseudomonadati</taxon>
        <taxon>Pseudomonadota</taxon>
        <taxon>Alphaproteobacteria</taxon>
        <taxon>Hyphomicrobiales</taxon>
        <taxon>Rhizobiaceae</taxon>
        <taxon>Rhizobium/Agrobacterium group</taxon>
        <taxon>Allorhizobium</taxon>
    </lineage>
</organism>
<dbReference type="SFLD" id="SFLDS00019">
    <property type="entry name" value="Glutathione_Transferase_(cytos"/>
    <property type="match status" value="1"/>
</dbReference>
<dbReference type="EC" id="2.5.1.18" evidence="4"/>
<dbReference type="InterPro" id="IPR004045">
    <property type="entry name" value="Glutathione_S-Trfase_N"/>
</dbReference>
<dbReference type="Pfam" id="PF00043">
    <property type="entry name" value="GST_C"/>
    <property type="match status" value="1"/>
</dbReference>
<evidence type="ECO:0000259" key="3">
    <source>
        <dbReference type="PROSITE" id="PS50405"/>
    </source>
</evidence>
<comment type="caution">
    <text evidence="4">The sequence shown here is derived from an EMBL/GenBank/DDBJ whole genome shotgun (WGS) entry which is preliminary data.</text>
</comment>
<dbReference type="CDD" id="cd03057">
    <property type="entry name" value="GST_N_Beta"/>
    <property type="match status" value="1"/>
</dbReference>
<dbReference type="Gene3D" id="3.40.30.10">
    <property type="entry name" value="Glutaredoxin"/>
    <property type="match status" value="1"/>
</dbReference>
<dbReference type="InterPro" id="IPR036282">
    <property type="entry name" value="Glutathione-S-Trfase_C_sf"/>
</dbReference>
<dbReference type="InterPro" id="IPR036249">
    <property type="entry name" value="Thioredoxin-like_sf"/>
</dbReference>
<dbReference type="SUPFAM" id="SSF47616">
    <property type="entry name" value="GST C-terminal domain-like"/>
    <property type="match status" value="1"/>
</dbReference>
<dbReference type="CDD" id="cd03188">
    <property type="entry name" value="GST_C_Beta"/>
    <property type="match status" value="1"/>
</dbReference>
<evidence type="ECO:0000313" key="4">
    <source>
        <dbReference type="EMBL" id="MBB4104938.1"/>
    </source>
</evidence>
<dbReference type="InterPro" id="IPR010987">
    <property type="entry name" value="Glutathione-S-Trfase_C-like"/>
</dbReference>
<keyword evidence="5" id="KW-1185">Reference proteome</keyword>
<dbReference type="SFLD" id="SFLDG01150">
    <property type="entry name" value="Main.1:_Beta-like"/>
    <property type="match status" value="1"/>
</dbReference>
<dbReference type="InterPro" id="IPR040079">
    <property type="entry name" value="Glutathione_S-Trfase"/>
</dbReference>
<dbReference type="Gene3D" id="1.20.1050.10">
    <property type="match status" value="1"/>
</dbReference>
<dbReference type="GO" id="GO:0004364">
    <property type="term" value="F:glutathione transferase activity"/>
    <property type="evidence" value="ECO:0007669"/>
    <property type="project" value="UniProtKB-EC"/>
</dbReference>
<dbReference type="SUPFAM" id="SSF52833">
    <property type="entry name" value="Thioredoxin-like"/>
    <property type="match status" value="1"/>
</dbReference>
<evidence type="ECO:0000256" key="1">
    <source>
        <dbReference type="RuleBase" id="RU003494"/>
    </source>
</evidence>
<name>A0A7W6K4D1_9HYPH</name>
<protein>
    <submittedName>
        <fullName evidence="4">Glutathione S-transferase</fullName>
        <ecNumber evidence="4">2.5.1.18</ecNumber>
    </submittedName>
</protein>
<dbReference type="PANTHER" id="PTHR44051:SF8">
    <property type="entry name" value="GLUTATHIONE S-TRANSFERASE GSTA"/>
    <property type="match status" value="1"/>
</dbReference>
<dbReference type="AlphaFoldDB" id="A0A7W6K4D1"/>
<dbReference type="SFLD" id="SFLDG00358">
    <property type="entry name" value="Main_(cytGST)"/>
    <property type="match status" value="1"/>
</dbReference>
<sequence>MLTLYTAKGSCGTASHIALEESGLPYEAKLLNLGAGQQRDPDYLRINPKGRVPALITASGVLTENPAILFYIASMASAVDLLPKDDPFAVAAILSFNAYLSSTVHVAHAHGRRGSRWADAPEAIAAMQEKVAENMRASFLLIEDEYLKGEWVMGSGYTIADPYLFTVAGWLKGDGVDIEEFPKVAEHHARMLERPAVQKALAAERG</sequence>
<dbReference type="PROSITE" id="PS50404">
    <property type="entry name" value="GST_NTER"/>
    <property type="match status" value="1"/>
</dbReference>
<dbReference type="PANTHER" id="PTHR44051">
    <property type="entry name" value="GLUTATHIONE S-TRANSFERASE-RELATED"/>
    <property type="match status" value="1"/>
</dbReference>